<reference evidence="3 4" key="1">
    <citation type="submission" date="2015-04" db="EMBL/GenBank/DDBJ databases">
        <title>Complete genome sequence of Sulfurovum lithotrophicum ATCC BAA-797T.</title>
        <authorList>
            <person name="Ahn J."/>
            <person name="Park G."/>
            <person name="Jeon W."/>
            <person name="Jang Y."/>
            <person name="Jang M."/>
            <person name="Lee H."/>
            <person name="Lee H."/>
        </authorList>
    </citation>
    <scope>NUCLEOTIDE SEQUENCE [LARGE SCALE GENOMIC DNA]</scope>
    <source>
        <strain evidence="4">ATCC BAA-797 / 42BKT</strain>
    </source>
</reference>
<reference evidence="4" key="2">
    <citation type="journal article" date="2017" name="Stand. Genomic Sci.">
        <title>Complete genome sequence of the sulfur-oxidizing chemolithoautotrophic Sulfurovum lithotrophicum 42BKTT.</title>
        <authorList>
            <person name="Jeon W."/>
            <person name="Priscilla L."/>
            <person name="Park G."/>
            <person name="Lee H."/>
            <person name="Lee N."/>
            <person name="Lee D."/>
            <person name="Kwon H."/>
            <person name="Ahn I."/>
            <person name="Lee C."/>
            <person name="Lee H."/>
            <person name="Ahn J."/>
        </authorList>
    </citation>
    <scope>NUCLEOTIDE SEQUENCE [LARGE SCALE GENOMIC DNA]</scope>
    <source>
        <strain evidence="4">ATCC BAA-797 / 42BKT</strain>
    </source>
</reference>
<dbReference type="CDD" id="cd16345">
    <property type="entry name" value="LMWP_ArsC"/>
    <property type="match status" value="1"/>
</dbReference>
<dbReference type="Pfam" id="PF01451">
    <property type="entry name" value="LMWPc"/>
    <property type="match status" value="1"/>
</dbReference>
<feature type="domain" description="Phosphotyrosine protein phosphatase I" evidence="2">
    <location>
        <begin position="5"/>
        <end position="133"/>
    </location>
</feature>
<proteinExistence type="predicted"/>
<dbReference type="KEGG" id="slh:YH65_06235"/>
<evidence type="ECO:0000313" key="3">
    <source>
        <dbReference type="EMBL" id="AKF25035.1"/>
    </source>
</evidence>
<keyword evidence="4" id="KW-1185">Reference proteome</keyword>
<evidence type="ECO:0000256" key="1">
    <source>
        <dbReference type="ARBA" id="ARBA00022849"/>
    </source>
</evidence>
<protein>
    <submittedName>
        <fullName evidence="3">Arsenate reductase</fullName>
    </submittedName>
</protein>
<dbReference type="SMART" id="SM00226">
    <property type="entry name" value="LMWPc"/>
    <property type="match status" value="1"/>
</dbReference>
<dbReference type="Gene3D" id="3.40.50.2300">
    <property type="match status" value="1"/>
</dbReference>
<sequence>MNNKKKVLILCTGNSCRSIMAEAMINAKLGDCVEAQSSGVKASGKVNPHAKALLESKGEWRNEYHSKVIETVLDTPFDLVVTVCDAAKETCPMFPKAVKTIHVGFEDPSGKADEEYAKTYDLIEKELLPIIKKELCS</sequence>
<evidence type="ECO:0000259" key="2">
    <source>
        <dbReference type="SMART" id="SM00226"/>
    </source>
</evidence>
<accession>A0A7U4RQP6</accession>
<gene>
    <name evidence="3" type="ORF">YH65_06235</name>
</gene>
<dbReference type="SUPFAM" id="SSF52788">
    <property type="entry name" value="Phosphotyrosine protein phosphatases I"/>
    <property type="match status" value="1"/>
</dbReference>
<dbReference type="EMBL" id="CP011308">
    <property type="protein sequence ID" value="AKF25035.1"/>
    <property type="molecule type" value="Genomic_DNA"/>
</dbReference>
<dbReference type="PANTHER" id="PTHR43428">
    <property type="entry name" value="ARSENATE REDUCTASE"/>
    <property type="match status" value="1"/>
</dbReference>
<dbReference type="PANTHER" id="PTHR43428:SF1">
    <property type="entry name" value="ARSENATE REDUCTASE"/>
    <property type="match status" value="1"/>
</dbReference>
<keyword evidence="1" id="KW-0059">Arsenical resistance</keyword>
<dbReference type="OrthoDB" id="9784339at2"/>
<dbReference type="AlphaFoldDB" id="A0A7U4RQP6"/>
<name>A0A7U4RQP6_9BACT</name>
<dbReference type="GO" id="GO:0046685">
    <property type="term" value="P:response to arsenic-containing substance"/>
    <property type="evidence" value="ECO:0007669"/>
    <property type="project" value="UniProtKB-KW"/>
</dbReference>
<dbReference type="InterPro" id="IPR023485">
    <property type="entry name" value="Ptyr_pPase"/>
</dbReference>
<dbReference type="InterPro" id="IPR036196">
    <property type="entry name" value="Ptyr_pPase_sf"/>
</dbReference>
<evidence type="ECO:0000313" key="4">
    <source>
        <dbReference type="Proteomes" id="UP000034444"/>
    </source>
</evidence>
<organism evidence="3 4">
    <name type="scientific">Sulfurovum lithotrophicum</name>
    <dbReference type="NCBI Taxonomy" id="206403"/>
    <lineage>
        <taxon>Bacteria</taxon>
        <taxon>Pseudomonadati</taxon>
        <taxon>Campylobacterota</taxon>
        <taxon>Epsilonproteobacteria</taxon>
        <taxon>Campylobacterales</taxon>
        <taxon>Sulfurovaceae</taxon>
        <taxon>Sulfurovum</taxon>
    </lineage>
</organism>
<dbReference type="RefSeq" id="WP_046551118.1">
    <property type="nucleotide sequence ID" value="NZ_CP011308.1"/>
</dbReference>
<dbReference type="Proteomes" id="UP000034444">
    <property type="component" value="Chromosome"/>
</dbReference>